<protein>
    <submittedName>
        <fullName evidence="2">Acetyltransferase (GNAT) family protein</fullName>
    </submittedName>
</protein>
<sequence length="148" mass="17229">MNDEAFTKKGFLISTDQSLLDMDVIYNYLDKDSYWSKGVPFDRLERAVKNSLSFGVYHNKTQIGFARVITDTATFAYLADVFILPDYRRQGLSKWLVQTIMVHPDLQGLRRWSLATADAHGLYAQFGFSEITHPERWMQIYTPYKVED</sequence>
<dbReference type="PANTHER" id="PTHR43233:SF1">
    <property type="entry name" value="FAMILY N-ACETYLTRANSFERASE, PUTATIVE (AFU_ORTHOLOGUE AFUA_6G03350)-RELATED"/>
    <property type="match status" value="1"/>
</dbReference>
<evidence type="ECO:0000313" key="3">
    <source>
        <dbReference type="Proteomes" id="UP000242687"/>
    </source>
</evidence>
<organism evidence="2 3">
    <name type="scientific">Mucilaginibacter auburnensis</name>
    <dbReference type="NCBI Taxonomy" id="1457233"/>
    <lineage>
        <taxon>Bacteria</taxon>
        <taxon>Pseudomonadati</taxon>
        <taxon>Bacteroidota</taxon>
        <taxon>Sphingobacteriia</taxon>
        <taxon>Sphingobacteriales</taxon>
        <taxon>Sphingobacteriaceae</taxon>
        <taxon>Mucilaginibacter</taxon>
    </lineage>
</organism>
<dbReference type="EMBL" id="PGFJ01000002">
    <property type="protein sequence ID" value="PJJ79052.1"/>
    <property type="molecule type" value="Genomic_DNA"/>
</dbReference>
<accession>A0A2H9VL73</accession>
<dbReference type="InterPro" id="IPR016181">
    <property type="entry name" value="Acyl_CoA_acyltransferase"/>
</dbReference>
<keyword evidence="3" id="KW-1185">Reference proteome</keyword>
<comment type="caution">
    <text evidence="2">The sequence shown here is derived from an EMBL/GenBank/DDBJ whole genome shotgun (WGS) entry which is preliminary data.</text>
</comment>
<evidence type="ECO:0000313" key="2">
    <source>
        <dbReference type="EMBL" id="PJJ79052.1"/>
    </source>
</evidence>
<reference evidence="2 3" key="1">
    <citation type="submission" date="2017-11" db="EMBL/GenBank/DDBJ databases">
        <title>Genomic Encyclopedia of Archaeal and Bacterial Type Strains, Phase II (KMG-II): From Individual Species to Whole Genera.</title>
        <authorList>
            <person name="Goeker M."/>
        </authorList>
    </citation>
    <scope>NUCLEOTIDE SEQUENCE [LARGE SCALE GENOMIC DNA]</scope>
    <source>
        <strain evidence="2 3">DSM 28175</strain>
    </source>
</reference>
<dbReference type="AlphaFoldDB" id="A0A2H9VL73"/>
<name>A0A2H9VL73_9SPHI</name>
<dbReference type="PROSITE" id="PS51186">
    <property type="entry name" value="GNAT"/>
    <property type="match status" value="1"/>
</dbReference>
<feature type="domain" description="N-acetyltransferase" evidence="1">
    <location>
        <begin position="11"/>
        <end position="143"/>
    </location>
</feature>
<dbReference type="Gene3D" id="3.40.630.30">
    <property type="match status" value="1"/>
</dbReference>
<dbReference type="PANTHER" id="PTHR43233">
    <property type="entry name" value="FAMILY N-ACETYLTRANSFERASE, PUTATIVE (AFU_ORTHOLOGUE AFUA_6G03350)-RELATED"/>
    <property type="match status" value="1"/>
</dbReference>
<dbReference type="CDD" id="cd04301">
    <property type="entry name" value="NAT_SF"/>
    <property type="match status" value="1"/>
</dbReference>
<proteinExistence type="predicted"/>
<dbReference type="SUPFAM" id="SSF55729">
    <property type="entry name" value="Acyl-CoA N-acyltransferases (Nat)"/>
    <property type="match status" value="1"/>
</dbReference>
<dbReference type="InterPro" id="IPR053144">
    <property type="entry name" value="Acetyltransferase_Butenolide"/>
</dbReference>
<dbReference type="Proteomes" id="UP000242687">
    <property type="component" value="Unassembled WGS sequence"/>
</dbReference>
<dbReference type="GO" id="GO:0016747">
    <property type="term" value="F:acyltransferase activity, transferring groups other than amino-acyl groups"/>
    <property type="evidence" value="ECO:0007669"/>
    <property type="project" value="InterPro"/>
</dbReference>
<dbReference type="InterPro" id="IPR000182">
    <property type="entry name" value="GNAT_dom"/>
</dbReference>
<dbReference type="Pfam" id="PF13508">
    <property type="entry name" value="Acetyltransf_7"/>
    <property type="match status" value="1"/>
</dbReference>
<evidence type="ECO:0000259" key="1">
    <source>
        <dbReference type="PROSITE" id="PS51186"/>
    </source>
</evidence>
<gene>
    <name evidence="2" type="ORF">CLV57_2176</name>
</gene>
<dbReference type="OrthoDB" id="3216107at2"/>
<keyword evidence="2" id="KW-0808">Transferase</keyword>